<comment type="caution">
    <text evidence="1">The sequence shown here is derived from an EMBL/GenBank/DDBJ whole genome shotgun (WGS) entry which is preliminary data.</text>
</comment>
<dbReference type="Proteomes" id="UP000480548">
    <property type="component" value="Unassembled WGS sequence"/>
</dbReference>
<accession>A0A7C8JK49</accession>
<dbReference type="AlphaFoldDB" id="A0A7C8JK49"/>
<evidence type="ECO:0000313" key="1">
    <source>
        <dbReference type="EMBL" id="KAF3128226.1"/>
    </source>
</evidence>
<evidence type="ECO:0000313" key="2">
    <source>
        <dbReference type="Proteomes" id="UP000480548"/>
    </source>
</evidence>
<dbReference type="EMBL" id="WIQZ01000072">
    <property type="protein sequence ID" value="KAF3128226.1"/>
    <property type="molecule type" value="Genomic_DNA"/>
</dbReference>
<protein>
    <submittedName>
        <fullName evidence="1">Uncharacterized protein</fullName>
    </submittedName>
</protein>
<sequence>MAARIGHLEVFNILLKAHLAVVPGGYERLPAVFCIGYWPARGYGDTVKLIRKELSKLCNELVDITGRYDRMLSWITFELVRKAIIRGEIELLELWKNFATEIDLRPMCSCKRYAFDVMHDAIRHTNK</sequence>
<name>A0A7C8JK49_ORBOL</name>
<gene>
    <name evidence="1" type="ORF">TWF703_009669</name>
</gene>
<organism evidence="1 2">
    <name type="scientific">Orbilia oligospora</name>
    <name type="common">Nematode-trapping fungus</name>
    <name type="synonym">Arthrobotrys oligospora</name>
    <dbReference type="NCBI Taxonomy" id="2813651"/>
    <lineage>
        <taxon>Eukaryota</taxon>
        <taxon>Fungi</taxon>
        <taxon>Dikarya</taxon>
        <taxon>Ascomycota</taxon>
        <taxon>Pezizomycotina</taxon>
        <taxon>Orbiliomycetes</taxon>
        <taxon>Orbiliales</taxon>
        <taxon>Orbiliaceae</taxon>
        <taxon>Orbilia</taxon>
    </lineage>
</organism>
<proteinExistence type="predicted"/>
<reference evidence="1 2" key="1">
    <citation type="submission" date="2019-06" db="EMBL/GenBank/DDBJ databases">
        <authorList>
            <person name="Palmer J.M."/>
        </authorList>
    </citation>
    <scope>NUCLEOTIDE SEQUENCE [LARGE SCALE GENOMIC DNA]</scope>
    <source>
        <strain evidence="1 2">TWF703</strain>
    </source>
</reference>